<keyword evidence="1" id="KW-0732">Signal</keyword>
<accession>A0A7W7G3A6</accession>
<dbReference type="InterPro" id="IPR013830">
    <property type="entry name" value="SGNH_hydro"/>
</dbReference>
<organism evidence="3 4">
    <name type="scientific">Paractinoplanes abujensis</name>
    <dbReference type="NCBI Taxonomy" id="882441"/>
    <lineage>
        <taxon>Bacteria</taxon>
        <taxon>Bacillati</taxon>
        <taxon>Actinomycetota</taxon>
        <taxon>Actinomycetes</taxon>
        <taxon>Micromonosporales</taxon>
        <taxon>Micromonosporaceae</taxon>
        <taxon>Paractinoplanes</taxon>
    </lineage>
</organism>
<name>A0A7W7G3A6_9ACTN</name>
<feature type="signal peptide" evidence="1">
    <location>
        <begin position="1"/>
        <end position="24"/>
    </location>
</feature>
<comment type="caution">
    <text evidence="3">The sequence shown here is derived from an EMBL/GenBank/DDBJ whole genome shotgun (WGS) entry which is preliminary data.</text>
</comment>
<feature type="domain" description="SGNH hydrolase-type esterase" evidence="2">
    <location>
        <begin position="127"/>
        <end position="261"/>
    </location>
</feature>
<evidence type="ECO:0000259" key="2">
    <source>
        <dbReference type="Pfam" id="PF13472"/>
    </source>
</evidence>
<keyword evidence="4" id="KW-1185">Reference proteome</keyword>
<sequence>MAFRATAVGALALAAIIAAPVAYAHTTAEAAPRPGVKDTTKQAPVPLAVGAPGQLMDQLSNGWGNATITLLGDSTGNDKTEWFYRLSAWIAERYPHYRTTYRQWDHKKQAYGAPVVLSEGNGWLTLSFYNGSVGGAKAGYPLQGNRFDKMTAQGGDLFLLSYSHNEGRATAYPTYERLADRLTWLWPTPDVVPVLQNPEGAPLKNSLERYAHNVRLRTIKGMAGEHGWTTIDAHQQFSADKRPLRSLVPDGIHPNAAGQALWLNAAKNAFMR</sequence>
<dbReference type="Gene3D" id="3.40.50.1110">
    <property type="entry name" value="SGNH hydrolase"/>
    <property type="match status" value="1"/>
</dbReference>
<dbReference type="RefSeq" id="WP_184951241.1">
    <property type="nucleotide sequence ID" value="NZ_BOMC01000065.1"/>
</dbReference>
<evidence type="ECO:0000256" key="1">
    <source>
        <dbReference type="SAM" id="SignalP"/>
    </source>
</evidence>
<dbReference type="Proteomes" id="UP000542742">
    <property type="component" value="Unassembled WGS sequence"/>
</dbReference>
<protein>
    <recommendedName>
        <fullName evidence="2">SGNH hydrolase-type esterase domain-containing protein</fullName>
    </recommendedName>
</protein>
<reference evidence="3 4" key="1">
    <citation type="submission" date="2020-08" db="EMBL/GenBank/DDBJ databases">
        <title>Sequencing the genomes of 1000 actinobacteria strains.</title>
        <authorList>
            <person name="Klenk H.-P."/>
        </authorList>
    </citation>
    <scope>NUCLEOTIDE SEQUENCE [LARGE SCALE GENOMIC DNA]</scope>
    <source>
        <strain evidence="3 4">DSM 45518</strain>
    </source>
</reference>
<feature type="chain" id="PRO_5030836104" description="SGNH hydrolase-type esterase domain-containing protein" evidence="1">
    <location>
        <begin position="25"/>
        <end position="272"/>
    </location>
</feature>
<gene>
    <name evidence="3" type="ORF">BKA14_002679</name>
</gene>
<dbReference type="AlphaFoldDB" id="A0A7W7G3A6"/>
<dbReference type="EMBL" id="JACHMF010000001">
    <property type="protein sequence ID" value="MBB4692531.1"/>
    <property type="molecule type" value="Genomic_DNA"/>
</dbReference>
<dbReference type="Pfam" id="PF13472">
    <property type="entry name" value="Lipase_GDSL_2"/>
    <property type="match status" value="1"/>
</dbReference>
<evidence type="ECO:0000313" key="4">
    <source>
        <dbReference type="Proteomes" id="UP000542742"/>
    </source>
</evidence>
<proteinExistence type="predicted"/>
<evidence type="ECO:0000313" key="3">
    <source>
        <dbReference type="EMBL" id="MBB4692531.1"/>
    </source>
</evidence>
<dbReference type="InterPro" id="IPR036514">
    <property type="entry name" value="SGNH_hydro_sf"/>
</dbReference>
<dbReference type="SUPFAM" id="SSF52266">
    <property type="entry name" value="SGNH hydrolase"/>
    <property type="match status" value="1"/>
</dbReference>